<proteinExistence type="inferred from homology"/>
<feature type="region of interest" description="Disordered" evidence="5">
    <location>
        <begin position="399"/>
        <end position="579"/>
    </location>
</feature>
<feature type="region of interest" description="Disordered" evidence="5">
    <location>
        <begin position="1"/>
        <end position="169"/>
    </location>
</feature>
<sequence length="709" mass="80456">MSDPRFARLTTDPRFRRPKKKQNKVVVDERFKSVLKQEKKKDKSAKGLVDKYGRTLSSTHEEDNLKRFYRLEGDEEEEEAEEAPRRPDYARGEVVMESSSEEEDEDDDKGDESDSNGIVRIGYGSDEPDEDAEIDLDEDNFDLLEAQAAAYSKEHADEEEEDEDEAPRTRRIAAVNLDWDHVRASHLFKIASSVVSPTAPLASSATKKVHPNSRERSLKDAPQLNIVRGKVLNVVIYPSDFGKERMEREEREGPPPEIFKKKKDSEEITEKSLYELGGEDEVDDNALRKYQLERLRYYYAVITCDSVDAASHIYDELQGTELERSANVFDMSFVPDDMTFDNEPRDQATEADIGLSTKGIDFVTPALRHSKVTLTWDEDDPERGQVTRRTLTKQEIEDGDFRKFIASSSESESEGESSKPKGKKDKKSERDRLRALLLGGNDDAMPEGWGDEGRDDDVDMEVTFTPGLTGKQDEGDETSLEKYQRKLREKRKKRKEEVKGKATSAGKGKEKEVDVDDFFAVGSEDEEEDIEERRASGKKKGERKKRSVDEKEKARGEEATAEELALLAASNNPDAETKHFDFKAVLKAEKKGKKGRKHKKDKRLEAAADELQEDFSIDVQDERFKVLHEDHQFAIDPSNPHFKKTKGMSALLEERRKRLSNRDAGAEPEAVAPRSVDAPSNPSLQKLVESVKRKSVEASAPGQGKRRKL</sequence>
<feature type="compositionally biased region" description="Acidic residues" evidence="5">
    <location>
        <begin position="126"/>
        <end position="142"/>
    </location>
</feature>
<dbReference type="InterPro" id="IPR039754">
    <property type="entry name" value="Esf1"/>
</dbReference>
<feature type="domain" description="NUC153" evidence="6">
    <location>
        <begin position="621"/>
        <end position="648"/>
    </location>
</feature>
<comment type="caution">
    <text evidence="8">The sequence shown here is derived from an EMBL/GenBank/DDBJ whole genome shotgun (WGS) entry which is preliminary data.</text>
</comment>
<evidence type="ECO:0000256" key="2">
    <source>
        <dbReference type="ARBA" id="ARBA00009087"/>
    </source>
</evidence>
<dbReference type="InterPro" id="IPR012580">
    <property type="entry name" value="NUC153"/>
</dbReference>
<dbReference type="OrthoDB" id="431825at2759"/>
<dbReference type="Proteomes" id="UP000541558">
    <property type="component" value="Unassembled WGS sequence"/>
</dbReference>
<protein>
    <recommendedName>
        <fullName evidence="10">NUC153 domain-containing protein</fullName>
    </recommendedName>
</protein>
<feature type="compositionally biased region" description="Acidic residues" evidence="5">
    <location>
        <begin position="449"/>
        <end position="460"/>
    </location>
</feature>
<dbReference type="PANTHER" id="PTHR12202">
    <property type="entry name" value="ESF1 HOMOLOG"/>
    <property type="match status" value="1"/>
</dbReference>
<feature type="domain" description="ESF1 RRM" evidence="7">
    <location>
        <begin position="169"/>
        <end position="349"/>
    </location>
</feature>
<dbReference type="PANTHER" id="PTHR12202:SF0">
    <property type="entry name" value="ESF1 HOMOLOG"/>
    <property type="match status" value="1"/>
</dbReference>
<dbReference type="AlphaFoldDB" id="A0A8H5FHF6"/>
<gene>
    <name evidence="8" type="ORF">D9611_003159</name>
</gene>
<evidence type="ECO:0000259" key="6">
    <source>
        <dbReference type="Pfam" id="PF08159"/>
    </source>
</evidence>
<dbReference type="Pfam" id="PF08159">
    <property type="entry name" value="NUC153"/>
    <property type="match status" value="1"/>
</dbReference>
<feature type="compositionally biased region" description="Basic residues" evidence="5">
    <location>
        <begin position="536"/>
        <end position="546"/>
    </location>
</feature>
<evidence type="ECO:0000259" key="7">
    <source>
        <dbReference type="Pfam" id="PF25121"/>
    </source>
</evidence>
<evidence type="ECO:0000313" key="8">
    <source>
        <dbReference type="EMBL" id="KAF5336884.1"/>
    </source>
</evidence>
<feature type="compositionally biased region" description="Basic and acidic residues" evidence="5">
    <location>
        <begin position="245"/>
        <end position="254"/>
    </location>
</feature>
<evidence type="ECO:0000313" key="9">
    <source>
        <dbReference type="Proteomes" id="UP000541558"/>
    </source>
</evidence>
<dbReference type="GO" id="GO:0003723">
    <property type="term" value="F:RNA binding"/>
    <property type="evidence" value="ECO:0007669"/>
    <property type="project" value="TreeGrafter"/>
</dbReference>
<comment type="similarity">
    <text evidence="2">Belongs to the ESF1 family.</text>
</comment>
<feature type="compositionally biased region" description="Acidic residues" evidence="5">
    <location>
        <begin position="99"/>
        <end position="114"/>
    </location>
</feature>
<feature type="compositionally biased region" description="Acidic residues" evidence="5">
    <location>
        <begin position="513"/>
        <end position="530"/>
    </location>
</feature>
<evidence type="ECO:0008006" key="10">
    <source>
        <dbReference type="Google" id="ProtNLM"/>
    </source>
</evidence>
<evidence type="ECO:0000256" key="1">
    <source>
        <dbReference type="ARBA" id="ARBA00004604"/>
    </source>
</evidence>
<dbReference type="Pfam" id="PF25121">
    <property type="entry name" value="RRM_ESF1"/>
    <property type="match status" value="1"/>
</dbReference>
<feature type="region of interest" description="Disordered" evidence="5">
    <location>
        <begin position="245"/>
        <end position="264"/>
    </location>
</feature>
<evidence type="ECO:0000256" key="4">
    <source>
        <dbReference type="ARBA" id="ARBA00023242"/>
    </source>
</evidence>
<name>A0A8H5FHF6_9AGAR</name>
<keyword evidence="3" id="KW-0175">Coiled coil</keyword>
<feature type="compositionally biased region" description="Basic and acidic residues" evidence="5">
    <location>
        <begin position="82"/>
        <end position="91"/>
    </location>
</feature>
<dbReference type="GO" id="GO:0005730">
    <property type="term" value="C:nucleolus"/>
    <property type="evidence" value="ECO:0007669"/>
    <property type="project" value="UniProtKB-SubCell"/>
</dbReference>
<organism evidence="8 9">
    <name type="scientific">Ephemerocybe angulata</name>
    <dbReference type="NCBI Taxonomy" id="980116"/>
    <lineage>
        <taxon>Eukaryota</taxon>
        <taxon>Fungi</taxon>
        <taxon>Dikarya</taxon>
        <taxon>Basidiomycota</taxon>
        <taxon>Agaricomycotina</taxon>
        <taxon>Agaricomycetes</taxon>
        <taxon>Agaricomycetidae</taxon>
        <taxon>Agaricales</taxon>
        <taxon>Agaricineae</taxon>
        <taxon>Psathyrellaceae</taxon>
        <taxon>Ephemerocybe</taxon>
    </lineage>
</organism>
<dbReference type="GO" id="GO:0006364">
    <property type="term" value="P:rRNA processing"/>
    <property type="evidence" value="ECO:0007669"/>
    <property type="project" value="InterPro"/>
</dbReference>
<keyword evidence="9" id="KW-1185">Reference proteome</keyword>
<feature type="compositionally biased region" description="Basic and acidic residues" evidence="5">
    <location>
        <begin position="547"/>
        <end position="558"/>
    </location>
</feature>
<evidence type="ECO:0000256" key="5">
    <source>
        <dbReference type="SAM" id="MobiDB-lite"/>
    </source>
</evidence>
<dbReference type="EMBL" id="JAACJK010000057">
    <property type="protein sequence ID" value="KAF5336884.1"/>
    <property type="molecule type" value="Genomic_DNA"/>
</dbReference>
<keyword evidence="4" id="KW-0539">Nucleus</keyword>
<reference evidence="8 9" key="1">
    <citation type="journal article" date="2020" name="ISME J.">
        <title>Uncovering the hidden diversity of litter-decomposition mechanisms in mushroom-forming fungi.</title>
        <authorList>
            <person name="Floudas D."/>
            <person name="Bentzer J."/>
            <person name="Ahren D."/>
            <person name="Johansson T."/>
            <person name="Persson P."/>
            <person name="Tunlid A."/>
        </authorList>
    </citation>
    <scope>NUCLEOTIDE SEQUENCE [LARGE SCALE GENOMIC DNA]</scope>
    <source>
        <strain evidence="8 9">CBS 175.51</strain>
    </source>
</reference>
<comment type="subcellular location">
    <subcellularLocation>
        <location evidence="1">Nucleus</location>
        <location evidence="1">Nucleolus</location>
    </subcellularLocation>
</comment>
<feature type="region of interest" description="Disordered" evidence="5">
    <location>
        <begin position="657"/>
        <end position="709"/>
    </location>
</feature>
<evidence type="ECO:0000256" key="3">
    <source>
        <dbReference type="ARBA" id="ARBA00023054"/>
    </source>
</evidence>
<feature type="compositionally biased region" description="Basic and acidic residues" evidence="5">
    <location>
        <begin position="26"/>
        <end position="72"/>
    </location>
</feature>
<accession>A0A8H5FHF6</accession>
<dbReference type="InterPro" id="IPR056750">
    <property type="entry name" value="RRM_ESF1"/>
</dbReference>